<evidence type="ECO:0000313" key="2">
    <source>
        <dbReference type="EMBL" id="SFP11175.1"/>
    </source>
</evidence>
<dbReference type="EMBL" id="FOWZ01000002">
    <property type="protein sequence ID" value="SFP11175.1"/>
    <property type="molecule type" value="Genomic_DNA"/>
</dbReference>
<keyword evidence="3" id="KW-1185">Reference proteome</keyword>
<protein>
    <submittedName>
        <fullName evidence="2">Uncharacterized protein</fullName>
    </submittedName>
</protein>
<feature type="region of interest" description="Disordered" evidence="1">
    <location>
        <begin position="1"/>
        <end position="24"/>
    </location>
</feature>
<name>A0A1I5MNM4_9SPHN</name>
<sequence>MLLLAACNQDQSEPKPAQQAPSPEEIAGTYEATLADGSTIRHTLNADGTYLDTDADGNPVENGNWRLEGTQLCYDPEGSEPEACYDQGANASVKRIEADAPTPE</sequence>
<reference evidence="3" key="1">
    <citation type="submission" date="2016-10" db="EMBL/GenBank/DDBJ databases">
        <authorList>
            <person name="Varghese N."/>
            <person name="Submissions S."/>
        </authorList>
    </citation>
    <scope>NUCLEOTIDE SEQUENCE [LARGE SCALE GENOMIC DNA]</scope>
    <source>
        <strain evidence="3">CGMCC 1.7715</strain>
    </source>
</reference>
<dbReference type="AlphaFoldDB" id="A0A1I5MNM4"/>
<gene>
    <name evidence="2" type="ORF">SAMN04488060_1470</name>
</gene>
<dbReference type="STRING" id="604088.SAMN04488060_1470"/>
<proteinExistence type="predicted"/>
<evidence type="ECO:0000256" key="1">
    <source>
        <dbReference type="SAM" id="MobiDB-lite"/>
    </source>
</evidence>
<dbReference type="Proteomes" id="UP000199331">
    <property type="component" value="Unassembled WGS sequence"/>
</dbReference>
<organism evidence="2 3">
    <name type="scientific">Qipengyuania nanhaisediminis</name>
    <dbReference type="NCBI Taxonomy" id="604088"/>
    <lineage>
        <taxon>Bacteria</taxon>
        <taxon>Pseudomonadati</taxon>
        <taxon>Pseudomonadota</taxon>
        <taxon>Alphaproteobacteria</taxon>
        <taxon>Sphingomonadales</taxon>
        <taxon>Erythrobacteraceae</taxon>
        <taxon>Qipengyuania</taxon>
    </lineage>
</organism>
<accession>A0A1I5MNM4</accession>
<evidence type="ECO:0000313" key="3">
    <source>
        <dbReference type="Proteomes" id="UP000199331"/>
    </source>
</evidence>